<reference evidence="3" key="1">
    <citation type="submission" date="2021-12" db="EMBL/GenBank/DDBJ databases">
        <title>Convergent genome expansion in fungi linked to evolution of root-endophyte symbiosis.</title>
        <authorList>
            <consortium name="DOE Joint Genome Institute"/>
            <person name="Ke Y.-H."/>
            <person name="Bonito G."/>
            <person name="Liao H.-L."/>
            <person name="Looney B."/>
            <person name="Rojas-Flechas A."/>
            <person name="Nash J."/>
            <person name="Hameed K."/>
            <person name="Schadt C."/>
            <person name="Martin F."/>
            <person name="Crous P.W."/>
            <person name="Miettinen O."/>
            <person name="Magnuson J.K."/>
            <person name="Labbe J."/>
            <person name="Jacobson D."/>
            <person name="Doktycz M.J."/>
            <person name="Veneault-Fourrey C."/>
            <person name="Kuo A."/>
            <person name="Mondo S."/>
            <person name="Calhoun S."/>
            <person name="Riley R."/>
            <person name="Ohm R."/>
            <person name="LaButti K."/>
            <person name="Andreopoulos B."/>
            <person name="Pangilinan J."/>
            <person name="Nolan M."/>
            <person name="Tritt A."/>
            <person name="Clum A."/>
            <person name="Lipzen A."/>
            <person name="Daum C."/>
            <person name="Barry K."/>
            <person name="Grigoriev I.V."/>
            <person name="Vilgalys R."/>
        </authorList>
    </citation>
    <scope>NUCLEOTIDE SEQUENCE</scope>
    <source>
        <strain evidence="3">PMI_201</strain>
    </source>
</reference>
<dbReference type="InterPro" id="IPR003593">
    <property type="entry name" value="AAA+_ATPase"/>
</dbReference>
<dbReference type="Proteomes" id="UP001201262">
    <property type="component" value="Unassembled WGS sequence"/>
</dbReference>
<accession>A0AAD4L034</accession>
<comment type="caution">
    <text evidence="3">The sequence shown here is derived from an EMBL/GenBank/DDBJ whole genome shotgun (WGS) entry which is preliminary data.</text>
</comment>
<dbReference type="SMART" id="SM00382">
    <property type="entry name" value="AAA"/>
    <property type="match status" value="1"/>
</dbReference>
<evidence type="ECO:0000313" key="3">
    <source>
        <dbReference type="EMBL" id="KAH8700439.1"/>
    </source>
</evidence>
<dbReference type="Pfam" id="PF00004">
    <property type="entry name" value="AAA"/>
    <property type="match status" value="1"/>
</dbReference>
<dbReference type="Gene3D" id="3.40.50.300">
    <property type="entry name" value="P-loop containing nucleotide triphosphate hydrolases"/>
    <property type="match status" value="1"/>
</dbReference>
<feature type="domain" description="AAA+ ATPase" evidence="2">
    <location>
        <begin position="492"/>
        <end position="632"/>
    </location>
</feature>
<keyword evidence="4" id="KW-1185">Reference proteome</keyword>
<dbReference type="RefSeq" id="XP_046074145.1">
    <property type="nucleotide sequence ID" value="XM_046222053.1"/>
</dbReference>
<name>A0AAD4L034_9EURO</name>
<protein>
    <submittedName>
        <fullName evidence="3">P-loop containing nucleoside triphosphate hydrolase protein</fullName>
    </submittedName>
</protein>
<dbReference type="AlphaFoldDB" id="A0AAD4L034"/>
<dbReference type="GO" id="GO:0016887">
    <property type="term" value="F:ATP hydrolysis activity"/>
    <property type="evidence" value="ECO:0007669"/>
    <property type="project" value="InterPro"/>
</dbReference>
<dbReference type="PANTHER" id="PTHR46411:SF3">
    <property type="entry name" value="AAA+ ATPASE DOMAIN-CONTAINING PROTEIN"/>
    <property type="match status" value="1"/>
</dbReference>
<dbReference type="GeneID" id="70252340"/>
<dbReference type="EMBL" id="JAJTJA010000004">
    <property type="protein sequence ID" value="KAH8700439.1"/>
    <property type="molecule type" value="Genomic_DNA"/>
</dbReference>
<dbReference type="GO" id="GO:0005524">
    <property type="term" value="F:ATP binding"/>
    <property type="evidence" value="ECO:0007669"/>
    <property type="project" value="InterPro"/>
</dbReference>
<dbReference type="PANTHER" id="PTHR46411">
    <property type="entry name" value="FAMILY ATPASE, PUTATIVE-RELATED"/>
    <property type="match status" value="1"/>
</dbReference>
<dbReference type="InterPro" id="IPR003959">
    <property type="entry name" value="ATPase_AAA_core"/>
</dbReference>
<evidence type="ECO:0000313" key="4">
    <source>
        <dbReference type="Proteomes" id="UP001201262"/>
    </source>
</evidence>
<feature type="region of interest" description="Disordered" evidence="1">
    <location>
        <begin position="698"/>
        <end position="723"/>
    </location>
</feature>
<gene>
    <name evidence="3" type="ORF">BGW36DRAFT_459614</name>
</gene>
<keyword evidence="3" id="KW-0378">Hydrolase</keyword>
<dbReference type="InterPro" id="IPR054289">
    <property type="entry name" value="DUF7025"/>
</dbReference>
<proteinExistence type="predicted"/>
<evidence type="ECO:0000259" key="2">
    <source>
        <dbReference type="SMART" id="SM00382"/>
    </source>
</evidence>
<dbReference type="SUPFAM" id="SSF52540">
    <property type="entry name" value="P-loop containing nucleoside triphosphate hydrolases"/>
    <property type="match status" value="1"/>
</dbReference>
<dbReference type="Pfam" id="PF22942">
    <property type="entry name" value="DUF7025"/>
    <property type="match status" value="1"/>
</dbReference>
<dbReference type="InterPro" id="IPR027417">
    <property type="entry name" value="P-loop_NTPase"/>
</dbReference>
<organism evidence="3 4">
    <name type="scientific">Talaromyces proteolyticus</name>
    <dbReference type="NCBI Taxonomy" id="1131652"/>
    <lineage>
        <taxon>Eukaryota</taxon>
        <taxon>Fungi</taxon>
        <taxon>Dikarya</taxon>
        <taxon>Ascomycota</taxon>
        <taxon>Pezizomycotina</taxon>
        <taxon>Eurotiomycetes</taxon>
        <taxon>Eurotiomycetidae</taxon>
        <taxon>Eurotiales</taxon>
        <taxon>Trichocomaceae</taxon>
        <taxon>Talaromyces</taxon>
        <taxon>Talaromyces sect. Bacilispori</taxon>
    </lineage>
</organism>
<evidence type="ECO:0000256" key="1">
    <source>
        <dbReference type="SAM" id="MobiDB-lite"/>
    </source>
</evidence>
<sequence>MRPINPTIYISRIYIPSPERSSNDNIERVNTLKFSVHKIATVVFVSLFITTPLRLFQTSSTNMNDFADLSTWGDWDLLTGIVNETPVQTPGMKLELKCYDIRENSKGDRVPLQTGRKISYAAEPEEANDSAMVVTKTYYKDHTLKQTELVIQSPYIIEAIESTVPKKYPGTNITNKKITIFGNPECLFHYRKELVAYGRQLQDRTAAEHVAFTLNYMGKALADDIAHYKNCAAKRDQPPGLDFDRLWMEYRPGDLIYVKGRRESWVGRLISMKHSGFLITNWWLTLERITLIEELLYVSEIVVVSSYNGFKYFKDLNAFPLRFHPDRKSIERKMIQRGKAFHALRGVHQRFYSGIARWASDRKTDRDYDDDCHFENFQVKSRVIIDNQSYIEARPDHTDQDCYETSRIVEELADLVSDEHLMICHHEVFGFSLTDKRWCAFNLDNLHEISFDAEAFDNLILPDEQKGTLLALAKTYTDTKFEYDDFITGKGRGLIILLHGDPGLGKTLTAESTADYIQRPLYPIRSGDLGIEASALEKSLADSFAQAAKWNAIILLDEADVFLEARQRNELQRNSLVSIFLRTLEYYQGFMFLTTNRIDSFDPAFKSRIHLTIKYHALSTESRRILWHSFITNGSMEYDQSCLNEKVLNELAATYLNGRQIRNMVRTSYAIAASTGSILTAQHLRRTLRAMAEFELDLNENSPPSESRELDMQSGSNKRRRLD</sequence>